<dbReference type="Proteomes" id="UP001519290">
    <property type="component" value="Unassembled WGS sequence"/>
</dbReference>
<dbReference type="Gene3D" id="3.30.70.100">
    <property type="match status" value="1"/>
</dbReference>
<dbReference type="PROSITE" id="PS51725">
    <property type="entry name" value="ABM"/>
    <property type="match status" value="1"/>
</dbReference>
<keyword evidence="2" id="KW-0503">Monooxygenase</keyword>
<organism evidence="2 3">
    <name type="scientific">Brachybacterium sacelli</name>
    <dbReference type="NCBI Taxonomy" id="173364"/>
    <lineage>
        <taxon>Bacteria</taxon>
        <taxon>Bacillati</taxon>
        <taxon>Actinomycetota</taxon>
        <taxon>Actinomycetes</taxon>
        <taxon>Micrococcales</taxon>
        <taxon>Dermabacteraceae</taxon>
        <taxon>Brachybacterium</taxon>
    </lineage>
</organism>
<proteinExistence type="predicted"/>
<evidence type="ECO:0000259" key="1">
    <source>
        <dbReference type="PROSITE" id="PS51725"/>
    </source>
</evidence>
<dbReference type="Pfam" id="PF03992">
    <property type="entry name" value="ABM"/>
    <property type="match status" value="1"/>
</dbReference>
<dbReference type="SUPFAM" id="SSF54909">
    <property type="entry name" value="Dimeric alpha+beta barrel"/>
    <property type="match status" value="1"/>
</dbReference>
<accession>A0ABS4WZZ1</accession>
<dbReference type="EMBL" id="JAGIOD010000001">
    <property type="protein sequence ID" value="MBP2381778.1"/>
    <property type="molecule type" value="Genomic_DNA"/>
</dbReference>
<reference evidence="2 3" key="1">
    <citation type="submission" date="2021-03" db="EMBL/GenBank/DDBJ databases">
        <title>Sequencing the genomes of 1000 actinobacteria strains.</title>
        <authorList>
            <person name="Klenk H.-P."/>
        </authorList>
    </citation>
    <scope>NUCLEOTIDE SEQUENCE [LARGE SCALE GENOMIC DNA]</scope>
    <source>
        <strain evidence="2 3">DSM 14566</strain>
    </source>
</reference>
<gene>
    <name evidence="2" type="ORF">JOF43_001735</name>
</gene>
<feature type="domain" description="ABM" evidence="1">
    <location>
        <begin position="3"/>
        <end position="90"/>
    </location>
</feature>
<dbReference type="RefSeq" id="WP_209901197.1">
    <property type="nucleotide sequence ID" value="NZ_BAAAJW010000010.1"/>
</dbReference>
<name>A0ABS4WZZ1_9MICO</name>
<protein>
    <submittedName>
        <fullName evidence="2">Quinol monooxygenase YgiN</fullName>
    </submittedName>
</protein>
<evidence type="ECO:0000313" key="2">
    <source>
        <dbReference type="EMBL" id="MBP2381778.1"/>
    </source>
</evidence>
<keyword evidence="3" id="KW-1185">Reference proteome</keyword>
<dbReference type="InterPro" id="IPR007138">
    <property type="entry name" value="ABM_dom"/>
</dbReference>
<dbReference type="GO" id="GO:0004497">
    <property type="term" value="F:monooxygenase activity"/>
    <property type="evidence" value="ECO:0007669"/>
    <property type="project" value="UniProtKB-KW"/>
</dbReference>
<sequence>MTVIVTAVFYPAEGKKQQLAEAMRRGIEAVHGEQGCELYSIHDAEDGTITMIEKWTSAEDLDAHSVGEAVATLNADIEGFVEKPTLVTRMSPLPAGTAEQGAL</sequence>
<dbReference type="InterPro" id="IPR011008">
    <property type="entry name" value="Dimeric_a/b-barrel"/>
</dbReference>
<comment type="caution">
    <text evidence="2">The sequence shown here is derived from an EMBL/GenBank/DDBJ whole genome shotgun (WGS) entry which is preliminary data.</text>
</comment>
<evidence type="ECO:0000313" key="3">
    <source>
        <dbReference type="Proteomes" id="UP001519290"/>
    </source>
</evidence>
<keyword evidence="2" id="KW-0560">Oxidoreductase</keyword>